<protein>
    <submittedName>
        <fullName evidence="1">Uncharacterized protein</fullName>
    </submittedName>
</protein>
<dbReference type="EMBL" id="BK015807">
    <property type="protein sequence ID" value="DAE26091.1"/>
    <property type="molecule type" value="Genomic_DNA"/>
</dbReference>
<proteinExistence type="predicted"/>
<accession>A0A8S5R4P7</accession>
<evidence type="ECO:0000313" key="1">
    <source>
        <dbReference type="EMBL" id="DAE26091.1"/>
    </source>
</evidence>
<reference evidence="1" key="1">
    <citation type="journal article" date="2021" name="Proc. Natl. Acad. Sci. U.S.A.">
        <title>A Catalog of Tens of Thousands of Viruses from Human Metagenomes Reveals Hidden Associations with Chronic Diseases.</title>
        <authorList>
            <person name="Tisza M.J."/>
            <person name="Buck C.B."/>
        </authorList>
    </citation>
    <scope>NUCLEOTIDE SEQUENCE</scope>
    <source>
        <strain evidence="1">CtEkS11</strain>
    </source>
</reference>
<sequence>MENILLNHLSHSHLTNCNCKLCFRRKERNVIRRKN</sequence>
<organism evidence="1">
    <name type="scientific">Siphoviridae sp. ctEkS11</name>
    <dbReference type="NCBI Taxonomy" id="2827272"/>
    <lineage>
        <taxon>Viruses</taxon>
        <taxon>Duplodnaviria</taxon>
        <taxon>Heunggongvirae</taxon>
        <taxon>Uroviricota</taxon>
        <taxon>Caudoviricetes</taxon>
    </lineage>
</organism>
<name>A0A8S5R4P7_9CAUD</name>